<comment type="similarity">
    <text evidence="1">Belongs to the FGGY kinase family.</text>
</comment>
<dbReference type="InterPro" id="IPR043129">
    <property type="entry name" value="ATPase_NBD"/>
</dbReference>
<evidence type="ECO:0000259" key="4">
    <source>
        <dbReference type="Pfam" id="PF00370"/>
    </source>
</evidence>
<evidence type="ECO:0000313" key="6">
    <source>
        <dbReference type="EMBL" id="QOW61061.1"/>
    </source>
</evidence>
<dbReference type="CDD" id="cd07779">
    <property type="entry name" value="ASKHA_NBD_FGGY_YgcE-like"/>
    <property type="match status" value="1"/>
</dbReference>
<evidence type="ECO:0000259" key="5">
    <source>
        <dbReference type="Pfam" id="PF02782"/>
    </source>
</evidence>
<dbReference type="EMBL" id="CP061839">
    <property type="protein sequence ID" value="QOW61061.1"/>
    <property type="molecule type" value="Genomic_DNA"/>
</dbReference>
<dbReference type="Pfam" id="PF02782">
    <property type="entry name" value="FGGY_C"/>
    <property type="match status" value="1"/>
</dbReference>
<name>A0A7S6WPR8_9SPIR</name>
<dbReference type="GO" id="GO:0016301">
    <property type="term" value="F:kinase activity"/>
    <property type="evidence" value="ECO:0007669"/>
    <property type="project" value="UniProtKB-KW"/>
</dbReference>
<dbReference type="Proteomes" id="UP000593915">
    <property type="component" value="Chromosome"/>
</dbReference>
<dbReference type="SUPFAM" id="SSF53067">
    <property type="entry name" value="Actin-like ATPase domain"/>
    <property type="match status" value="2"/>
</dbReference>
<dbReference type="InterPro" id="IPR018484">
    <property type="entry name" value="FGGY_N"/>
</dbReference>
<evidence type="ECO:0000313" key="7">
    <source>
        <dbReference type="Proteomes" id="UP000593915"/>
    </source>
</evidence>
<keyword evidence="2" id="KW-0808">Transferase</keyword>
<dbReference type="InterPro" id="IPR000577">
    <property type="entry name" value="Carb_kinase_FGGY"/>
</dbReference>
<feature type="domain" description="Carbohydrate kinase FGGY N-terminal" evidence="4">
    <location>
        <begin position="4"/>
        <end position="251"/>
    </location>
</feature>
<evidence type="ECO:0000256" key="1">
    <source>
        <dbReference type="ARBA" id="ARBA00009156"/>
    </source>
</evidence>
<dbReference type="InterPro" id="IPR050406">
    <property type="entry name" value="FGGY_Carb_Kinase"/>
</dbReference>
<dbReference type="AlphaFoldDB" id="A0A7S6WPR8"/>
<organism evidence="6 7">
    <name type="scientific">Treponema pedis</name>
    <dbReference type="NCBI Taxonomy" id="409322"/>
    <lineage>
        <taxon>Bacteria</taxon>
        <taxon>Pseudomonadati</taxon>
        <taxon>Spirochaetota</taxon>
        <taxon>Spirochaetia</taxon>
        <taxon>Spirochaetales</taxon>
        <taxon>Treponemataceae</taxon>
        <taxon>Treponema</taxon>
    </lineage>
</organism>
<gene>
    <name evidence="6" type="ORF">IFE08_01195</name>
</gene>
<dbReference type="GO" id="GO:0005975">
    <property type="term" value="P:carbohydrate metabolic process"/>
    <property type="evidence" value="ECO:0007669"/>
    <property type="project" value="InterPro"/>
</dbReference>
<dbReference type="RefSeq" id="WP_194076510.1">
    <property type="nucleotide sequence ID" value="NZ_CP061839.1"/>
</dbReference>
<dbReference type="Gene3D" id="3.30.420.40">
    <property type="match status" value="2"/>
</dbReference>
<reference evidence="6 7" key="1">
    <citation type="submission" date="2020-09" db="EMBL/GenBank/DDBJ databases">
        <title>Characterization of Treponema spp. from bovine digital dermatitis in Korea.</title>
        <authorList>
            <person name="Espiritu H.M."/>
            <person name="Cho Y.I."/>
            <person name="Mamuad L."/>
        </authorList>
    </citation>
    <scope>NUCLEOTIDE SEQUENCE [LARGE SCALE GENOMIC DNA]</scope>
    <source>
        <strain evidence="6 7">KS1</strain>
    </source>
</reference>
<keyword evidence="3 6" id="KW-0418">Kinase</keyword>
<protein>
    <submittedName>
        <fullName evidence="6">FGGY-family carbohydrate kinase</fullName>
    </submittedName>
</protein>
<accession>A0A7S6WPR8</accession>
<dbReference type="PANTHER" id="PTHR43095:SF5">
    <property type="entry name" value="XYLULOSE KINASE"/>
    <property type="match status" value="1"/>
</dbReference>
<proteinExistence type="inferred from homology"/>
<dbReference type="PIRSF" id="PIRSF000538">
    <property type="entry name" value="GlpK"/>
    <property type="match status" value="1"/>
</dbReference>
<evidence type="ECO:0000256" key="2">
    <source>
        <dbReference type="ARBA" id="ARBA00022679"/>
    </source>
</evidence>
<dbReference type="InterPro" id="IPR018485">
    <property type="entry name" value="FGGY_C"/>
</dbReference>
<dbReference type="PANTHER" id="PTHR43095">
    <property type="entry name" value="SUGAR KINASE"/>
    <property type="match status" value="1"/>
</dbReference>
<feature type="domain" description="Carbohydrate kinase FGGY C-terminal" evidence="5">
    <location>
        <begin position="308"/>
        <end position="452"/>
    </location>
</feature>
<sequence>MKTVLTVDCGTQSLRAMIFDLSGNLLASSRIPYKPHTTPKPGWAEQEVSVYWNALKNAIGLLKKENTEAFKNLCGMGVTTMRATTVLIDKDGEVLRPAIVWLDNRTARGPFHPNGLMRAVFHAAGLYDAIVTVQSSAKINWIREQEPEIWNKTWKVLFLSGWFIYKLTGEVCDAAASMIGYVPFVNKKRDWAEKPSIEQLLIPLEKEKRNKIVESGTLIGLLTKAASEELDLPEGLPLIACGSDKACETIGAGVTDSSVAALSFGTMATIEVCADKYFEYKKLFPAYCGVIPGTWLSELEVFRGYWMISWFKEELGKEECRRAEELGVIPETVLDKLLDEAPAGGRGLMLQPYWGASIFDKYAKGSIIGFGDVHGRGDLYRAIIEGLAYSLREGLEIIEAKGKFKCEKVAASGGASQSDAICQITSDILNRSLVRCKITEASSLGVAVITAAGIGAYSSIGEAAKQMVVYEKEFIPGREHRELYDGLFSVYKKIYPALKDICKDIQKVTDYPETKKMNE</sequence>
<dbReference type="Pfam" id="PF00370">
    <property type="entry name" value="FGGY_N"/>
    <property type="match status" value="1"/>
</dbReference>
<evidence type="ECO:0000256" key="3">
    <source>
        <dbReference type="ARBA" id="ARBA00022777"/>
    </source>
</evidence>